<dbReference type="RefSeq" id="WP_012486643.1">
    <property type="nucleotide sequence ID" value="NC_010995.1"/>
</dbReference>
<dbReference type="PANTHER" id="PTHR34595:SF2">
    <property type="entry name" value="BLR2978 PROTEIN"/>
    <property type="match status" value="1"/>
</dbReference>
<dbReference type="HOGENOM" id="CLU_013951_0_0_6"/>
<sequence length="867" mass="97777">MLPRTGSIDKNLFRLMEIQVNTPLVRLSTPAVPPAEYPALIQGVDEAYHREGHVRAHWEYLLNSLHNMGPEQINERQQKASRILRDDGATYKVYDEPNTNQTWQLNPVPLLISSDEWETTEAMLVERADVFNLLLQDIYSDRKLIRQGVIPPELLFSHQGFLRPCNQIKLPGAQQLILHGVDLVRGPDGHMRVMADRTQAPSGAGYALENRTVMNRVFPSLFRDSHVHRLSLFFARLRQKLQALNPNGGLARIVVLTPGAYNETYFEHAYLANYLGFQLVQGSDLSVRNGYVWMKALDGLKRVDVILRRVDDVYCDPVELKGDSQLGVPGLLEVARMGHVAIANPLGSNVLENPALLRYLPDIARALIGRELKMSSVKTWWCGDSKDLEYVCANLKNLLIKPTYRRPGLYEVYGAELDDTKLQAWQNRIRKNPYQFVAQEYVPCSTTPSWHQGQLKPSASILRTFAVATDNGYAVMPGGLTRVNLDAGNKIISNQRGSVSKDTWVLASEPEKRVSLRNPDLQTPLDNSNELPSRVVENLFWMGRYAERAESALRLLRTVALQLNRTEALPGNICCALLSAITHVTSTYPGFASLNPTLFDSPEPELMSILIDNQRIGSVANNLIAMIRSSEQVKEQLSSDTQRVINDIGDRLEQMRNLINESGLASSEEVQAHLVTSLLALTGLIHDSMTRDNGWHFMEMGRRMERALQIVSSLRSLLTPRFDELGQEVLIESALLSGEALINYRRYYQNGINIENGLEMILLNSRNPRSLIYQLAQLEMHFSDLPGNRDRLSQESKFLLEATTAIQLSDIKKLVGSKSGVREDLDQLLARVQYLISSAAKAISQRYFDHTQGPQLLVKNTEWQEQL</sequence>
<dbReference type="Gene3D" id="3.30.1490.270">
    <property type="match status" value="1"/>
</dbReference>
<protein>
    <submittedName>
        <fullName evidence="3">Uncharacterized protein</fullName>
    </submittedName>
</protein>
<dbReference type="EMBL" id="CP000934">
    <property type="protein sequence ID" value="ACE84978.1"/>
    <property type="molecule type" value="Genomic_DNA"/>
</dbReference>
<keyword evidence="4" id="KW-1185">Reference proteome</keyword>
<dbReference type="Pfam" id="PF14403">
    <property type="entry name" value="CP_ATPgrasp_2"/>
    <property type="match status" value="1"/>
</dbReference>
<evidence type="ECO:0000259" key="2">
    <source>
        <dbReference type="Pfam" id="PF14403"/>
    </source>
</evidence>
<feature type="domain" description="Circularly permuted ATP-grasp type 2" evidence="2">
    <location>
        <begin position="109"/>
        <end position="483"/>
    </location>
</feature>
<dbReference type="InterPro" id="IPR025841">
    <property type="entry name" value="CP_ATPgrasp_2"/>
</dbReference>
<dbReference type="Proteomes" id="UP000001036">
    <property type="component" value="Chromosome"/>
</dbReference>
<feature type="domain" description="DUF403" evidence="1">
    <location>
        <begin position="531"/>
        <end position="848"/>
    </location>
</feature>
<dbReference type="Pfam" id="PF04168">
    <property type="entry name" value="Alpha-E"/>
    <property type="match status" value="1"/>
</dbReference>
<evidence type="ECO:0000259" key="1">
    <source>
        <dbReference type="Pfam" id="PF04168"/>
    </source>
</evidence>
<proteinExistence type="predicted"/>
<dbReference type="SUPFAM" id="SSF56059">
    <property type="entry name" value="Glutathione synthetase ATP-binding domain-like"/>
    <property type="match status" value="1"/>
</dbReference>
<dbReference type="InterPro" id="IPR007296">
    <property type="entry name" value="DUF403"/>
</dbReference>
<dbReference type="eggNOG" id="COG2307">
    <property type="taxonomic scope" value="Bacteria"/>
</dbReference>
<accession>B3PB23</accession>
<dbReference type="KEGG" id="cja:CJA_0995"/>
<name>B3PB23_CELJU</name>
<dbReference type="InterPro" id="IPR051680">
    <property type="entry name" value="ATP-dep_Glu-Cys_Ligase-2"/>
</dbReference>
<evidence type="ECO:0000313" key="3">
    <source>
        <dbReference type="EMBL" id="ACE84978.1"/>
    </source>
</evidence>
<dbReference type="eggNOG" id="COG2308">
    <property type="taxonomic scope" value="Bacteria"/>
</dbReference>
<dbReference type="Gene3D" id="3.40.50.11290">
    <property type="match status" value="1"/>
</dbReference>
<reference evidence="3 4" key="1">
    <citation type="journal article" date="2008" name="J. Bacteriol.">
        <title>Insights into plant cell wall degradation from the genome sequence of the soil bacterium Cellvibrio japonicus.</title>
        <authorList>
            <person name="Deboy R.T."/>
            <person name="Mongodin E.F."/>
            <person name="Fouts D.E."/>
            <person name="Tailford L.E."/>
            <person name="Khouri H."/>
            <person name="Emerson J.B."/>
            <person name="Mohamoud Y."/>
            <person name="Watkins K."/>
            <person name="Henrissat B."/>
            <person name="Gilbert H.J."/>
            <person name="Nelson K.E."/>
        </authorList>
    </citation>
    <scope>NUCLEOTIDE SEQUENCE [LARGE SCALE GENOMIC DNA]</scope>
    <source>
        <strain evidence="3 4">Ueda107</strain>
    </source>
</reference>
<dbReference type="AlphaFoldDB" id="B3PB23"/>
<organism evidence="3 4">
    <name type="scientific">Cellvibrio japonicus (strain Ueda107)</name>
    <name type="common">Pseudomonas fluorescens subsp. cellulosa</name>
    <dbReference type="NCBI Taxonomy" id="498211"/>
    <lineage>
        <taxon>Bacteria</taxon>
        <taxon>Pseudomonadati</taxon>
        <taxon>Pseudomonadota</taxon>
        <taxon>Gammaproteobacteria</taxon>
        <taxon>Cellvibrionales</taxon>
        <taxon>Cellvibrionaceae</taxon>
        <taxon>Cellvibrio</taxon>
    </lineage>
</organism>
<evidence type="ECO:0000313" key="4">
    <source>
        <dbReference type="Proteomes" id="UP000001036"/>
    </source>
</evidence>
<gene>
    <name evidence="3" type="ordered locus">CJA_0995</name>
</gene>
<dbReference type="STRING" id="498211.CJA_0995"/>
<dbReference type="PANTHER" id="PTHR34595">
    <property type="entry name" value="BLR5612 PROTEIN"/>
    <property type="match status" value="1"/>
</dbReference>